<accession>A0A8R7P2Z6</accession>
<dbReference type="EnsemblPlants" id="TuG1812G0100002735.01.T01">
    <property type="protein sequence ID" value="TuG1812G0100002735.01.T01.cds261732"/>
    <property type="gene ID" value="TuG1812G0100002735.01"/>
</dbReference>
<reference evidence="2" key="1">
    <citation type="journal article" date="2013" name="Nature">
        <title>Draft genome of the wheat A-genome progenitor Triticum urartu.</title>
        <authorList>
            <person name="Ling H.Q."/>
            <person name="Zhao S."/>
            <person name="Liu D."/>
            <person name="Wang J."/>
            <person name="Sun H."/>
            <person name="Zhang C."/>
            <person name="Fan H."/>
            <person name="Li D."/>
            <person name="Dong L."/>
            <person name="Tao Y."/>
            <person name="Gao C."/>
            <person name="Wu H."/>
            <person name="Li Y."/>
            <person name="Cui Y."/>
            <person name="Guo X."/>
            <person name="Zheng S."/>
            <person name="Wang B."/>
            <person name="Yu K."/>
            <person name="Liang Q."/>
            <person name="Yang W."/>
            <person name="Lou X."/>
            <person name="Chen J."/>
            <person name="Feng M."/>
            <person name="Jian J."/>
            <person name="Zhang X."/>
            <person name="Luo G."/>
            <person name="Jiang Y."/>
            <person name="Liu J."/>
            <person name="Wang Z."/>
            <person name="Sha Y."/>
            <person name="Zhang B."/>
            <person name="Wu H."/>
            <person name="Tang D."/>
            <person name="Shen Q."/>
            <person name="Xue P."/>
            <person name="Zou S."/>
            <person name="Wang X."/>
            <person name="Liu X."/>
            <person name="Wang F."/>
            <person name="Yang Y."/>
            <person name="An X."/>
            <person name="Dong Z."/>
            <person name="Zhang K."/>
            <person name="Zhang X."/>
            <person name="Luo M.C."/>
            <person name="Dvorak J."/>
            <person name="Tong Y."/>
            <person name="Wang J."/>
            <person name="Yang H."/>
            <person name="Li Z."/>
            <person name="Wang D."/>
            <person name="Zhang A."/>
            <person name="Wang J."/>
        </authorList>
    </citation>
    <scope>NUCLEOTIDE SEQUENCE</scope>
    <source>
        <strain evidence="2">cv. G1812</strain>
    </source>
</reference>
<evidence type="ECO:0000313" key="1">
    <source>
        <dbReference type="EnsemblPlants" id="TuG1812G0100002735.01.T01.cds261732"/>
    </source>
</evidence>
<reference evidence="1" key="3">
    <citation type="submission" date="2022-06" db="UniProtKB">
        <authorList>
            <consortium name="EnsemblPlants"/>
        </authorList>
    </citation>
    <scope>IDENTIFICATION</scope>
</reference>
<evidence type="ECO:0000313" key="2">
    <source>
        <dbReference type="Proteomes" id="UP000015106"/>
    </source>
</evidence>
<keyword evidence="2" id="KW-1185">Reference proteome</keyword>
<sequence length="41" mass="5081">MKSEERTLRTLFTFLFHNPSRALILTRPIIILWIYLNRKMF</sequence>
<proteinExistence type="predicted"/>
<organism evidence="1 2">
    <name type="scientific">Triticum urartu</name>
    <name type="common">Red wild einkorn</name>
    <name type="synonym">Crithodium urartu</name>
    <dbReference type="NCBI Taxonomy" id="4572"/>
    <lineage>
        <taxon>Eukaryota</taxon>
        <taxon>Viridiplantae</taxon>
        <taxon>Streptophyta</taxon>
        <taxon>Embryophyta</taxon>
        <taxon>Tracheophyta</taxon>
        <taxon>Spermatophyta</taxon>
        <taxon>Magnoliopsida</taxon>
        <taxon>Liliopsida</taxon>
        <taxon>Poales</taxon>
        <taxon>Poaceae</taxon>
        <taxon>BOP clade</taxon>
        <taxon>Pooideae</taxon>
        <taxon>Triticodae</taxon>
        <taxon>Triticeae</taxon>
        <taxon>Triticinae</taxon>
        <taxon>Triticum</taxon>
    </lineage>
</organism>
<dbReference type="Gramene" id="TuG1812G0100002735.01.T01">
    <property type="protein sequence ID" value="TuG1812G0100002735.01.T01.cds261732"/>
    <property type="gene ID" value="TuG1812G0100002735.01"/>
</dbReference>
<dbReference type="Proteomes" id="UP000015106">
    <property type="component" value="Chromosome 1"/>
</dbReference>
<protein>
    <submittedName>
        <fullName evidence="1">Uncharacterized protein</fullName>
    </submittedName>
</protein>
<dbReference type="AlphaFoldDB" id="A0A8R7P2Z6"/>
<reference evidence="1" key="2">
    <citation type="submission" date="2018-03" db="EMBL/GenBank/DDBJ databases">
        <title>The Triticum urartu genome reveals the dynamic nature of wheat genome evolution.</title>
        <authorList>
            <person name="Ling H."/>
            <person name="Ma B."/>
            <person name="Shi X."/>
            <person name="Liu H."/>
            <person name="Dong L."/>
            <person name="Sun H."/>
            <person name="Cao Y."/>
            <person name="Gao Q."/>
            <person name="Zheng S."/>
            <person name="Li Y."/>
            <person name="Yu Y."/>
            <person name="Du H."/>
            <person name="Qi M."/>
            <person name="Li Y."/>
            <person name="Yu H."/>
            <person name="Cui Y."/>
            <person name="Wang N."/>
            <person name="Chen C."/>
            <person name="Wu H."/>
            <person name="Zhao Y."/>
            <person name="Zhang J."/>
            <person name="Li Y."/>
            <person name="Zhou W."/>
            <person name="Zhang B."/>
            <person name="Hu W."/>
            <person name="Eijk M."/>
            <person name="Tang J."/>
            <person name="Witsenboer H."/>
            <person name="Zhao S."/>
            <person name="Li Z."/>
            <person name="Zhang A."/>
            <person name="Wang D."/>
            <person name="Liang C."/>
        </authorList>
    </citation>
    <scope>NUCLEOTIDE SEQUENCE [LARGE SCALE GENOMIC DNA]</scope>
    <source>
        <strain evidence="1">cv. G1812</strain>
    </source>
</reference>
<name>A0A8R7P2Z6_TRIUA</name>